<evidence type="ECO:0000256" key="1">
    <source>
        <dbReference type="ARBA" id="ARBA00022691"/>
    </source>
</evidence>
<gene>
    <name evidence="7" type="ORF">NO1_1558</name>
</gene>
<keyword evidence="4 5" id="KW-0411">Iron-sulfur</keyword>
<feature type="binding site" evidence="5">
    <location>
        <position position="61"/>
    </location>
    <ligand>
        <name>[4Fe-4S] cluster</name>
        <dbReference type="ChEBI" id="CHEBI:49883"/>
        <note>4Fe-4S-S-AdoMet</note>
    </ligand>
</feature>
<proteinExistence type="predicted"/>
<dbReference type="Gene3D" id="3.20.20.70">
    <property type="entry name" value="Aldolase class I"/>
    <property type="match status" value="1"/>
</dbReference>
<comment type="caution">
    <text evidence="7">The sequence shown here is derived from an EMBL/GenBank/DDBJ whole genome shotgun (WGS) entry which is preliminary data.</text>
</comment>
<evidence type="ECO:0000256" key="5">
    <source>
        <dbReference type="PIRSR" id="PIRSR004869-50"/>
    </source>
</evidence>
<dbReference type="Pfam" id="PF04055">
    <property type="entry name" value="Radical_SAM"/>
    <property type="match status" value="1"/>
</dbReference>
<dbReference type="GO" id="GO:0003824">
    <property type="term" value="F:catalytic activity"/>
    <property type="evidence" value="ECO:0007669"/>
    <property type="project" value="InterPro"/>
</dbReference>
<dbReference type="AlphaFoldDB" id="A0A388TC18"/>
<evidence type="ECO:0000313" key="8">
    <source>
        <dbReference type="Proteomes" id="UP000269352"/>
    </source>
</evidence>
<dbReference type="Proteomes" id="UP000269352">
    <property type="component" value="Unassembled WGS sequence"/>
</dbReference>
<sequence length="302" mass="33429">LKLASPCRLCPRQCGAERLSGARGFCQAGQELLVSYIGKHHGEEPPLSGSRGSGTVFFGHCTMSCVFCQNWQISQAQRNLRPLTPEELAAEFLRLQNEQAHNINLVSPTQYAPWIIQALILAKQSGLVIPVVYNTNGYESTEVLALLANHVDIYLPDMKYADNASAARYSQTANYTEHNLAAVKFMLKQKGLLRIKNDIAMQGVIVRHLVLPGLLKESKEILAVLYALNPELPVSLMSQYTPQHQAQNIHSLNRRLSAAEYNEVVEYAVNLGLENIWTQETASQDILVPDFSAAQPFTAAAK</sequence>
<keyword evidence="2 5" id="KW-0479">Metal-binding</keyword>
<dbReference type="GO" id="GO:0046872">
    <property type="term" value="F:metal ion binding"/>
    <property type="evidence" value="ECO:0007669"/>
    <property type="project" value="UniProtKB-KW"/>
</dbReference>
<evidence type="ECO:0000256" key="2">
    <source>
        <dbReference type="ARBA" id="ARBA00022723"/>
    </source>
</evidence>
<accession>A0A388TC18</accession>
<dbReference type="PANTHER" id="PTHR43075:SF1">
    <property type="entry name" value="FORMATE LYASE ACTIVATING ENZYME, PUTATIVE (AFU_ORTHOLOGUE AFUA_2G15630)-RELATED"/>
    <property type="match status" value="1"/>
</dbReference>
<dbReference type="SFLD" id="SFLDG01099">
    <property type="entry name" value="Uncharacterised_Radical_SAM_Su"/>
    <property type="match status" value="1"/>
</dbReference>
<evidence type="ECO:0000256" key="4">
    <source>
        <dbReference type="ARBA" id="ARBA00023014"/>
    </source>
</evidence>
<keyword evidence="8" id="KW-1185">Reference proteome</keyword>
<evidence type="ECO:0000256" key="3">
    <source>
        <dbReference type="ARBA" id="ARBA00023004"/>
    </source>
</evidence>
<dbReference type="PANTHER" id="PTHR43075">
    <property type="entry name" value="FORMATE LYASE ACTIVATING ENZYME, PUTATIVE (AFU_ORTHOLOGUE AFUA_2G15630)-RELATED"/>
    <property type="match status" value="1"/>
</dbReference>
<dbReference type="InterPro" id="IPR016431">
    <property type="entry name" value="Pyrv-formate_lyase-activ_prd"/>
</dbReference>
<dbReference type="InterPro" id="IPR007197">
    <property type="entry name" value="rSAM"/>
</dbReference>
<evidence type="ECO:0000259" key="6">
    <source>
        <dbReference type="Pfam" id="PF04055"/>
    </source>
</evidence>
<dbReference type="InterPro" id="IPR058240">
    <property type="entry name" value="rSAM_sf"/>
</dbReference>
<feature type="non-terminal residue" evidence="7">
    <location>
        <position position="1"/>
    </location>
</feature>
<dbReference type="SUPFAM" id="SSF102114">
    <property type="entry name" value="Radical SAM enzymes"/>
    <property type="match status" value="1"/>
</dbReference>
<dbReference type="EMBL" id="BGZN01000043">
    <property type="protein sequence ID" value="GBR74370.1"/>
    <property type="molecule type" value="Genomic_DNA"/>
</dbReference>
<feature type="domain" description="Radical SAM core" evidence="6">
    <location>
        <begin position="57"/>
        <end position="184"/>
    </location>
</feature>
<evidence type="ECO:0000313" key="7">
    <source>
        <dbReference type="EMBL" id="GBR74370.1"/>
    </source>
</evidence>
<dbReference type="InterPro" id="IPR013785">
    <property type="entry name" value="Aldolase_TIM"/>
</dbReference>
<keyword evidence="1 5" id="KW-0949">S-adenosyl-L-methionine</keyword>
<dbReference type="GO" id="GO:0051536">
    <property type="term" value="F:iron-sulfur cluster binding"/>
    <property type="evidence" value="ECO:0007669"/>
    <property type="project" value="UniProtKB-KW"/>
</dbReference>
<dbReference type="PIRSF" id="PIRSF004869">
    <property type="entry name" value="PflX_prd"/>
    <property type="match status" value="1"/>
</dbReference>
<name>A0A388TC18_TERA1</name>
<comment type="cofactor">
    <cofactor evidence="5">
        <name>[4Fe-4S] cluster</name>
        <dbReference type="ChEBI" id="CHEBI:49883"/>
    </cofactor>
    <text evidence="5">Binds 1 [4Fe-4S] cluster. The cluster is coordinated with 3 cysteines and an exchangeable S-adenosyl-L-methionine.</text>
</comment>
<dbReference type="InterPro" id="IPR040085">
    <property type="entry name" value="MJ0674-like"/>
</dbReference>
<reference evidence="7 8" key="1">
    <citation type="journal article" date="2019" name="ISME J.">
        <title>Genome analyses of uncultured TG2/ZB3 bacteria in 'Margulisbacteria' specifically attached to ectosymbiotic spirochetes of protists in the termite gut.</title>
        <authorList>
            <person name="Utami Y.D."/>
            <person name="Kuwahara H."/>
            <person name="Igai K."/>
            <person name="Murakami T."/>
            <person name="Sugaya K."/>
            <person name="Morikawa T."/>
            <person name="Nagura Y."/>
            <person name="Yuki M."/>
            <person name="Deevong P."/>
            <person name="Inoue T."/>
            <person name="Kihara K."/>
            <person name="Lo N."/>
            <person name="Yamada A."/>
            <person name="Ohkuma M."/>
            <person name="Hongoh Y."/>
        </authorList>
    </citation>
    <scope>NUCLEOTIDE SEQUENCE [LARGE SCALE GENOMIC DNA]</scope>
    <source>
        <strain evidence="7">NkOx7-01</strain>
    </source>
</reference>
<organism evidence="7 8">
    <name type="scientific">Termititenax aidoneus</name>
    <dbReference type="NCBI Taxonomy" id="2218524"/>
    <lineage>
        <taxon>Bacteria</taxon>
        <taxon>Bacillati</taxon>
        <taxon>Candidatus Margulisiibacteriota</taxon>
        <taxon>Candidatus Termititenacia</taxon>
        <taxon>Candidatus Termititenacales</taxon>
        <taxon>Candidatus Termititenacaceae</taxon>
        <taxon>Candidatus Termititenax</taxon>
    </lineage>
</organism>
<feature type="binding site" evidence="5">
    <location>
        <position position="65"/>
    </location>
    <ligand>
        <name>[4Fe-4S] cluster</name>
        <dbReference type="ChEBI" id="CHEBI:49883"/>
        <note>4Fe-4S-S-AdoMet</note>
    </ligand>
</feature>
<protein>
    <submittedName>
        <fullName evidence="7">Radical SAM protein</fullName>
    </submittedName>
</protein>
<keyword evidence="3 5" id="KW-0408">Iron</keyword>
<feature type="binding site" evidence="5">
    <location>
        <position position="68"/>
    </location>
    <ligand>
        <name>[4Fe-4S] cluster</name>
        <dbReference type="ChEBI" id="CHEBI:49883"/>
        <note>4Fe-4S-S-AdoMet</note>
    </ligand>
</feature>
<dbReference type="SFLD" id="SFLDS00029">
    <property type="entry name" value="Radical_SAM"/>
    <property type="match status" value="1"/>
</dbReference>